<protein>
    <submittedName>
        <fullName evidence="1">Putative BTB_POZ domain-containing protein</fullName>
    </submittedName>
</protein>
<proteinExistence type="predicted"/>
<gene>
    <name evidence="1" type="ORF">c7_R1276</name>
</gene>
<accession>H2ECL5</accession>
<dbReference type="EMBL" id="JN885993">
    <property type="protein sequence ID" value="AEX62138.1"/>
    <property type="molecule type" value="Genomic_DNA"/>
</dbReference>
<sequence length="51" mass="5996">MITYGNGKTIIYDIMQGEISAECSNLNYIQDLCFINYFHNLKKRIENYLGE</sequence>
<organism evidence="1">
    <name type="scientific">Megavirus courdo7</name>
    <dbReference type="NCBI Taxonomy" id="1128135"/>
    <lineage>
        <taxon>Viruses</taxon>
        <taxon>Varidnaviria</taxon>
        <taxon>Bamfordvirae</taxon>
        <taxon>Nucleocytoviricota</taxon>
        <taxon>Megaviricetes</taxon>
        <taxon>Imitervirales</taxon>
        <taxon>Mimiviridae</taxon>
        <taxon>Megamimivirinae</taxon>
        <taxon>Megavirus</taxon>
    </lineage>
</organism>
<reference evidence="1" key="1">
    <citation type="submission" date="2011-10" db="EMBL/GenBank/DDBJ databases">
        <title>Provirophages and transpovirons: unique mobilome of giant viruses.</title>
        <authorList>
            <person name="Desnues C."/>
            <person name="LaScola B."/>
            <person name="Yutin N."/>
            <person name="Fournous G."/>
            <person name="Koonin E."/>
            <person name="Raoult D."/>
        </authorList>
    </citation>
    <scope>NUCLEOTIDE SEQUENCE</scope>
    <source>
        <strain evidence="1">Mv13-c7</strain>
    </source>
</reference>
<name>H2ECL5_9VIRU</name>
<evidence type="ECO:0000313" key="1">
    <source>
        <dbReference type="EMBL" id="AEX62138.1"/>
    </source>
</evidence>